<comment type="caution">
    <text evidence="1">The sequence shown here is derived from an EMBL/GenBank/DDBJ whole genome shotgun (WGS) entry which is preliminary data.</text>
</comment>
<evidence type="ECO:0000313" key="1">
    <source>
        <dbReference type="EMBL" id="TLQ45797.1"/>
    </source>
</evidence>
<dbReference type="AlphaFoldDB" id="A0A5R9E9A0"/>
<organism evidence="1 2">
    <name type="scientific">Streptomyces marianii</name>
    <dbReference type="NCBI Taxonomy" id="1817406"/>
    <lineage>
        <taxon>Bacteria</taxon>
        <taxon>Bacillati</taxon>
        <taxon>Actinomycetota</taxon>
        <taxon>Actinomycetes</taxon>
        <taxon>Kitasatosporales</taxon>
        <taxon>Streptomycetaceae</taxon>
        <taxon>Streptomyces</taxon>
    </lineage>
</organism>
<name>A0A5R9E9A0_9ACTN</name>
<accession>A0A5R9E9A0</accession>
<reference evidence="1 2" key="1">
    <citation type="submission" date="2019-05" db="EMBL/GenBank/DDBJ databases">
        <title>Streptomyces marianii sp. nov., a novel marine actinomycete from southern coast of India.</title>
        <authorList>
            <person name="Iniyan A.M."/>
            <person name="Wink J."/>
            <person name="Ramprasad E."/>
            <person name="Ramana C.V."/>
            <person name="Bunk B."/>
            <person name="Sproer C."/>
            <person name="Joseph F.-J.R.S."/>
            <person name="Vincent S.G.P."/>
        </authorList>
    </citation>
    <scope>NUCLEOTIDE SEQUENCE [LARGE SCALE GENOMIC DNA]</scope>
    <source>
        <strain evidence="1 2">ICN19</strain>
    </source>
</reference>
<keyword evidence="2" id="KW-1185">Reference proteome</keyword>
<evidence type="ECO:0000313" key="2">
    <source>
        <dbReference type="Proteomes" id="UP000305921"/>
    </source>
</evidence>
<dbReference type="EMBL" id="VAWE01000001">
    <property type="protein sequence ID" value="TLQ45797.1"/>
    <property type="molecule type" value="Genomic_DNA"/>
</dbReference>
<dbReference type="RefSeq" id="WP_138055125.1">
    <property type="nucleotide sequence ID" value="NZ_VAWE01000001.1"/>
</dbReference>
<dbReference type="Proteomes" id="UP000305921">
    <property type="component" value="Unassembled WGS sequence"/>
</dbReference>
<protein>
    <submittedName>
        <fullName evidence="1">Uncharacterized protein</fullName>
    </submittedName>
</protein>
<gene>
    <name evidence="1" type="ORF">FEF34_24875</name>
</gene>
<proteinExistence type="predicted"/>
<sequence>MPKVIEVCFRFAQPGELPAGRIADIRPGPDGGTIHVIIEPGHATQRLLDEFTAQQASMMATGQWYRAPDTPENRIHPRRVLHAAWQLTPAEAFPTGSLLLSMERPQRHVWLVHEGHASPVLAADMTWMLTKMVRTEIWITRGTGGDTGQDAPG</sequence>